<dbReference type="PROSITE" id="PS50215">
    <property type="entry name" value="ADAM_MEPRO"/>
    <property type="match status" value="1"/>
</dbReference>
<feature type="binding site" evidence="8">
    <location>
        <position position="1159"/>
    </location>
    <ligand>
        <name>Zn(2+)</name>
        <dbReference type="ChEBI" id="CHEBI:29105"/>
        <note>catalytic</note>
    </ligand>
</feature>
<evidence type="ECO:0000256" key="6">
    <source>
        <dbReference type="ARBA" id="ARBA00023157"/>
    </source>
</evidence>
<dbReference type="OrthoDB" id="6156720at2759"/>
<dbReference type="InterPro" id="IPR041645">
    <property type="entry name" value="ADAMTS_CR_2"/>
</dbReference>
<feature type="compositionally biased region" description="Basic and acidic residues" evidence="9">
    <location>
        <begin position="164"/>
        <end position="183"/>
    </location>
</feature>
<evidence type="ECO:0000259" key="10">
    <source>
        <dbReference type="PROSITE" id="PS50215"/>
    </source>
</evidence>
<dbReference type="EMBL" id="PZQS01000003">
    <property type="protein sequence ID" value="PVD33262.1"/>
    <property type="molecule type" value="Genomic_DNA"/>
</dbReference>
<keyword evidence="4 8" id="KW-0862">Zinc</keyword>
<feature type="binding site" evidence="8">
    <location>
        <position position="1169"/>
    </location>
    <ligand>
        <name>Zn(2+)</name>
        <dbReference type="ChEBI" id="CHEBI:29105"/>
        <note>catalytic</note>
    </ligand>
</feature>
<gene>
    <name evidence="11" type="ORF">C0Q70_04515</name>
</gene>
<accession>A0A2T7PIL5</accession>
<dbReference type="InterPro" id="IPR024079">
    <property type="entry name" value="MetalloPept_cat_dom_sf"/>
</dbReference>
<organism evidence="11 12">
    <name type="scientific">Pomacea canaliculata</name>
    <name type="common">Golden apple snail</name>
    <dbReference type="NCBI Taxonomy" id="400727"/>
    <lineage>
        <taxon>Eukaryota</taxon>
        <taxon>Metazoa</taxon>
        <taxon>Spiralia</taxon>
        <taxon>Lophotrochozoa</taxon>
        <taxon>Mollusca</taxon>
        <taxon>Gastropoda</taxon>
        <taxon>Caenogastropoda</taxon>
        <taxon>Architaenioglossa</taxon>
        <taxon>Ampullarioidea</taxon>
        <taxon>Ampullariidae</taxon>
        <taxon>Pomacea</taxon>
    </lineage>
</organism>
<comment type="caution">
    <text evidence="8">Lacks conserved residue(s) required for the propagation of feature annotation.</text>
</comment>
<feature type="region of interest" description="Disordered" evidence="9">
    <location>
        <begin position="123"/>
        <end position="231"/>
    </location>
</feature>
<keyword evidence="3" id="KW-0378">Hydrolase</keyword>
<keyword evidence="7" id="KW-0325">Glycoprotein</keyword>
<feature type="binding site" evidence="8">
    <location>
        <position position="1163"/>
    </location>
    <ligand>
        <name>Zn(2+)</name>
        <dbReference type="ChEBI" id="CHEBI:29105"/>
        <note>catalytic</note>
    </ligand>
</feature>
<keyword evidence="6" id="KW-1015">Disulfide bond</keyword>
<evidence type="ECO:0000313" key="12">
    <source>
        <dbReference type="Proteomes" id="UP000245119"/>
    </source>
</evidence>
<dbReference type="GO" id="GO:0046872">
    <property type="term" value="F:metal ion binding"/>
    <property type="evidence" value="ECO:0007669"/>
    <property type="project" value="UniProtKB-KW"/>
</dbReference>
<feature type="region of interest" description="Disordered" evidence="9">
    <location>
        <begin position="896"/>
        <end position="940"/>
    </location>
</feature>
<dbReference type="Pfam" id="PF17771">
    <property type="entry name" value="ADAMTS_CR_2"/>
    <property type="match status" value="2"/>
</dbReference>
<evidence type="ECO:0000256" key="2">
    <source>
        <dbReference type="ARBA" id="ARBA00022723"/>
    </source>
</evidence>
<dbReference type="InterPro" id="IPR001590">
    <property type="entry name" value="Peptidase_M12B"/>
</dbReference>
<comment type="caution">
    <text evidence="11">The sequence shown here is derived from an EMBL/GenBank/DDBJ whole genome shotgun (WGS) entry which is preliminary data.</text>
</comment>
<feature type="region of interest" description="Disordered" evidence="9">
    <location>
        <begin position="974"/>
        <end position="997"/>
    </location>
</feature>
<protein>
    <recommendedName>
        <fullName evidence="10">Peptidase M12B domain-containing protein</fullName>
    </recommendedName>
</protein>
<evidence type="ECO:0000256" key="8">
    <source>
        <dbReference type="PROSITE-ProRule" id="PRU00276"/>
    </source>
</evidence>
<keyword evidence="12" id="KW-1185">Reference proteome</keyword>
<evidence type="ECO:0000256" key="9">
    <source>
        <dbReference type="SAM" id="MobiDB-lite"/>
    </source>
</evidence>
<dbReference type="Proteomes" id="UP000245119">
    <property type="component" value="Linkage Group LG3"/>
</dbReference>
<sequence>MSSESESVNHSMPEDISVHVTIGGQDVRLQLKLDHNANTDIPVYVFSRNKDGELETKKVHRKKEKSPARCEELTSPVCVQSFAVYRDVTHGAVFSGRRDVESGHGHLTLDGMLQLGNKVYNLKSAKRRDRNSTRPMADGKTGFPAHDVERRDVSSGEVPGNEAGDNHEFIVRLRDDRPPRSLRGDAISPPITEEEEKRRKKKKIYYENAEPHESPEKVQLAAAPPSASEQQSGTHLYIDVAAVTDYGVFLNWYGNSSGITEEEKTQDVLDKLPEYYAFMFSGVNMLYEGINSSLLSYTLHIKLSAIFISTQRTNSPWTETWRVKASPRDRVDSHKALDSFFKWAATSDLLPTYDHLTLFSGLSAKHDGITNVCSPNDNNIMAASFYPPGASERHNLWRFSSCSVNYFHNYISSTTTTARGHQCLYYSIELNASIPDVSGQQPGQVYDYDAQCRQMFGPQSKLCRGSDFIASPSDICMKLYCDRLDDTCHKNVAARGTSCGNKKWCVHGDCVYDSRAPAMDENCPFGDLPGRVWFTNYTCAELIASDPSRCYSTITFGRCCASCAKYYRPVQSLCVDTWDRVRGQTCADLVATSPDSCYDSHVIRSCCASCNAHNTGVKGCEFGDRDPAQCRILIPRMVTCDEGRWEEECCHTCAYNLVDSTSAAVHSPNLATSVLAGWIGSAGGRLVPAYLIIPVVITCIKVADYNVGVLPSPGSPGSKPGWLSFVPEHVVMTERKPNFKERRKASWGRTLAYLVNFSKPLSPMENWFLTSWANIRKIMDYVTGTISKSSQSESTSQSMPENVTVNVTVGGQRVRLELKLDRTASSDIPVYVFSTNKDGQADTERVHRKRSKHFAVYRDVTHGAVFSGRRDVDTDQDHLSLEGLMQVKGKVYDIKSSKRRHRNSTAAMADGKTGSQSHVQRRDVSGGNVTGSGENEAGESQEFVVRLRDDLPPISLRGDAITPPNTPETNITMRNFNPNLQQPPLTDPPRAAPPERQYDVSTQDVYIDVVAVVDYGVFRNWYANSSGITNEEKTQDVLNKLPEYYAFMFSGVNLIYEGITSLPYHIHVELTSIIIAKHSADSPWTEDLRVRGSPRDRVDSDTALDNFSKYDMTSIVDSFYVSNTTIGVAWIGTMCSTDGRSASVVEDLRSFESVSVVAHEMGHSLSAKHDGIANYCYEGERYVMSAIYSPQTATNWHHLWQFSTCSINYFRTLISSQASTTRGRQCLYSRTTPSTNIPDVSGQQPGQVYDYDAQCRQVYGQSSRLCRGSNFFPNTSDICMSMWCDLLSNDLCHKIVAARGTSCGDKKWCVNGDCVYDSRAPAMDEKCPFGDLPGLFWNTSQTCEELIASHPYYCYQSFYQSRCCTSCARHYTPVLACQYGDKVASCVKSGCYNLRPSYLANCCETCSFLSSTTHLPATTHLPTTTTHLLTTTTTSYRLPVVTSTTHKTTRPTVPTLHGTTANTLCIDTPGRLYGKTCAERVADRPAQCYHPDILGCCASCRAHSNGVKGCEYGDRLPSECPHMVPLSPPCDARLEELCCQSCANIGDDLSTTPRSSAAQWTVTSAFIGCLSWSLLQI</sequence>
<reference evidence="11 12" key="1">
    <citation type="submission" date="2018-04" db="EMBL/GenBank/DDBJ databases">
        <title>The genome of golden apple snail Pomacea canaliculata provides insight into stress tolerance and invasive adaptation.</title>
        <authorList>
            <person name="Liu C."/>
            <person name="Liu B."/>
            <person name="Ren Y."/>
            <person name="Zhang Y."/>
            <person name="Wang H."/>
            <person name="Li S."/>
            <person name="Jiang F."/>
            <person name="Yin L."/>
            <person name="Zhang G."/>
            <person name="Qian W."/>
            <person name="Fan W."/>
        </authorList>
    </citation>
    <scope>NUCLEOTIDE SEQUENCE [LARGE SCALE GENOMIC DNA]</scope>
    <source>
        <strain evidence="11">SZHN2017</strain>
        <tissue evidence="11">Muscle</tissue>
    </source>
</reference>
<name>A0A2T7PIL5_POMCA</name>
<keyword evidence="5" id="KW-0482">Metalloprotease</keyword>
<keyword evidence="1" id="KW-0645">Protease</keyword>
<dbReference type="Pfam" id="PF13582">
    <property type="entry name" value="Reprolysin_3"/>
    <property type="match status" value="1"/>
</dbReference>
<evidence type="ECO:0000256" key="7">
    <source>
        <dbReference type="ARBA" id="ARBA00023180"/>
    </source>
</evidence>
<evidence type="ECO:0000313" key="11">
    <source>
        <dbReference type="EMBL" id="PVD33262.1"/>
    </source>
</evidence>
<feature type="domain" description="Peptidase M12B" evidence="10">
    <location>
        <begin position="1005"/>
        <end position="1217"/>
    </location>
</feature>
<evidence type="ECO:0000256" key="4">
    <source>
        <dbReference type="ARBA" id="ARBA00022833"/>
    </source>
</evidence>
<evidence type="ECO:0000256" key="1">
    <source>
        <dbReference type="ARBA" id="ARBA00022670"/>
    </source>
</evidence>
<dbReference type="SUPFAM" id="SSF55486">
    <property type="entry name" value="Metalloproteases ('zincins'), catalytic domain"/>
    <property type="match status" value="2"/>
</dbReference>
<dbReference type="Gene3D" id="3.40.1620.60">
    <property type="match status" value="2"/>
</dbReference>
<feature type="active site" evidence="8">
    <location>
        <position position="1160"/>
    </location>
</feature>
<dbReference type="GO" id="GO:0004222">
    <property type="term" value="F:metalloendopeptidase activity"/>
    <property type="evidence" value="ECO:0007669"/>
    <property type="project" value="InterPro"/>
</dbReference>
<keyword evidence="2 8" id="KW-0479">Metal-binding</keyword>
<dbReference type="Gene3D" id="3.40.390.10">
    <property type="entry name" value="Collagenase (Catalytic Domain)"/>
    <property type="match status" value="3"/>
</dbReference>
<evidence type="ECO:0000256" key="3">
    <source>
        <dbReference type="ARBA" id="ARBA00022801"/>
    </source>
</evidence>
<evidence type="ECO:0000256" key="5">
    <source>
        <dbReference type="ARBA" id="ARBA00023049"/>
    </source>
</evidence>
<proteinExistence type="predicted"/>
<dbReference type="GO" id="GO:0006508">
    <property type="term" value="P:proteolysis"/>
    <property type="evidence" value="ECO:0007669"/>
    <property type="project" value="UniProtKB-KW"/>
</dbReference>